<dbReference type="Gene3D" id="1.20.1740.10">
    <property type="entry name" value="Amino acid/polyamine transporter I"/>
    <property type="match status" value="1"/>
</dbReference>
<evidence type="ECO:0000313" key="12">
    <source>
        <dbReference type="Proteomes" id="UP000646827"/>
    </source>
</evidence>
<dbReference type="Proteomes" id="UP000646827">
    <property type="component" value="Unassembled WGS sequence"/>
</dbReference>
<feature type="transmembrane region" description="Helical" evidence="9">
    <location>
        <begin position="360"/>
        <end position="380"/>
    </location>
</feature>
<feature type="transmembrane region" description="Helical" evidence="9">
    <location>
        <begin position="271"/>
        <end position="295"/>
    </location>
</feature>
<evidence type="ECO:0000313" key="11">
    <source>
        <dbReference type="EMBL" id="KAG2225512.1"/>
    </source>
</evidence>
<feature type="transmembrane region" description="Helical" evidence="9">
    <location>
        <begin position="85"/>
        <end position="109"/>
    </location>
</feature>
<keyword evidence="5" id="KW-0029">Amino-acid transport</keyword>
<dbReference type="InterPro" id="IPR013057">
    <property type="entry name" value="AA_transpt_TM"/>
</dbReference>
<comment type="caution">
    <text evidence="11">The sequence shown here is derived from an EMBL/GenBank/DDBJ whole genome shotgun (WGS) entry which is preliminary data.</text>
</comment>
<feature type="transmembrane region" description="Helical" evidence="9">
    <location>
        <begin position="229"/>
        <end position="250"/>
    </location>
</feature>
<feature type="transmembrane region" description="Helical" evidence="9">
    <location>
        <begin position="165"/>
        <end position="184"/>
    </location>
</feature>
<protein>
    <recommendedName>
        <fullName evidence="10">Amino acid transporter transmembrane domain-containing protein</fullName>
    </recommendedName>
</protein>
<gene>
    <name evidence="11" type="ORF">INT45_010339</name>
</gene>
<dbReference type="Pfam" id="PF01490">
    <property type="entry name" value="Aa_trans"/>
    <property type="match status" value="1"/>
</dbReference>
<dbReference type="GO" id="GO:0005774">
    <property type="term" value="C:vacuolar membrane"/>
    <property type="evidence" value="ECO:0007669"/>
    <property type="project" value="TreeGrafter"/>
</dbReference>
<evidence type="ECO:0000256" key="1">
    <source>
        <dbReference type="ARBA" id="ARBA00004141"/>
    </source>
</evidence>
<feature type="transmembrane region" description="Helical" evidence="9">
    <location>
        <begin position="59"/>
        <end position="79"/>
    </location>
</feature>
<evidence type="ECO:0000256" key="8">
    <source>
        <dbReference type="SAM" id="MobiDB-lite"/>
    </source>
</evidence>
<evidence type="ECO:0000256" key="7">
    <source>
        <dbReference type="ARBA" id="ARBA00023136"/>
    </source>
</evidence>
<comment type="subcellular location">
    <subcellularLocation>
        <location evidence="1">Membrane</location>
        <topology evidence="1">Multi-pass membrane protein</topology>
    </subcellularLocation>
</comment>
<accession>A0A8H7SA01</accession>
<feature type="transmembrane region" description="Helical" evidence="9">
    <location>
        <begin position="386"/>
        <end position="405"/>
    </location>
</feature>
<keyword evidence="4 9" id="KW-0812">Transmembrane</keyword>
<evidence type="ECO:0000259" key="10">
    <source>
        <dbReference type="Pfam" id="PF01490"/>
    </source>
</evidence>
<name>A0A8H7SA01_9FUNG</name>
<dbReference type="GO" id="GO:0015179">
    <property type="term" value="F:L-amino acid transmembrane transporter activity"/>
    <property type="evidence" value="ECO:0007669"/>
    <property type="project" value="TreeGrafter"/>
</dbReference>
<feature type="transmembrane region" description="Helical" evidence="9">
    <location>
        <begin position="315"/>
        <end position="339"/>
    </location>
</feature>
<reference evidence="11 12" key="1">
    <citation type="submission" date="2020-12" db="EMBL/GenBank/DDBJ databases">
        <title>Metabolic potential, ecology and presence of endohyphal bacteria is reflected in genomic diversity of Mucoromycotina.</title>
        <authorList>
            <person name="Muszewska A."/>
            <person name="Okrasinska A."/>
            <person name="Steczkiewicz K."/>
            <person name="Drgas O."/>
            <person name="Orlowska M."/>
            <person name="Perlinska-Lenart U."/>
            <person name="Aleksandrzak-Piekarczyk T."/>
            <person name="Szatraj K."/>
            <person name="Zielenkiewicz U."/>
            <person name="Pilsyk S."/>
            <person name="Malc E."/>
            <person name="Mieczkowski P."/>
            <person name="Kruszewska J.S."/>
            <person name="Biernat P."/>
            <person name="Pawlowska J."/>
        </authorList>
    </citation>
    <scope>NUCLEOTIDE SEQUENCE [LARGE SCALE GENOMIC DNA]</scope>
    <source>
        <strain evidence="11 12">CBS 142.35</strain>
    </source>
</reference>
<feature type="transmembrane region" description="Helical" evidence="9">
    <location>
        <begin position="196"/>
        <end position="217"/>
    </location>
</feature>
<evidence type="ECO:0000256" key="4">
    <source>
        <dbReference type="ARBA" id="ARBA00022692"/>
    </source>
</evidence>
<evidence type="ECO:0000256" key="6">
    <source>
        <dbReference type="ARBA" id="ARBA00022989"/>
    </source>
</evidence>
<evidence type="ECO:0000256" key="3">
    <source>
        <dbReference type="ARBA" id="ARBA00022448"/>
    </source>
</evidence>
<feature type="transmembrane region" description="Helical" evidence="9">
    <location>
        <begin position="130"/>
        <end position="153"/>
    </location>
</feature>
<keyword evidence="3" id="KW-0813">Transport</keyword>
<proteinExistence type="inferred from homology"/>
<feature type="domain" description="Amino acid transporter transmembrane" evidence="10">
    <location>
        <begin position="53"/>
        <end position="440"/>
    </location>
</feature>
<organism evidence="11 12">
    <name type="scientific">Circinella minor</name>
    <dbReference type="NCBI Taxonomy" id="1195481"/>
    <lineage>
        <taxon>Eukaryota</taxon>
        <taxon>Fungi</taxon>
        <taxon>Fungi incertae sedis</taxon>
        <taxon>Mucoromycota</taxon>
        <taxon>Mucoromycotina</taxon>
        <taxon>Mucoromycetes</taxon>
        <taxon>Mucorales</taxon>
        <taxon>Lichtheimiaceae</taxon>
        <taxon>Circinella</taxon>
    </lineage>
</organism>
<dbReference type="OrthoDB" id="40134at2759"/>
<dbReference type="PANTHER" id="PTHR22950">
    <property type="entry name" value="AMINO ACID TRANSPORTER"/>
    <property type="match status" value="1"/>
</dbReference>
<evidence type="ECO:0000256" key="9">
    <source>
        <dbReference type="SAM" id="Phobius"/>
    </source>
</evidence>
<dbReference type="PANTHER" id="PTHR22950:SF692">
    <property type="entry name" value="TRANSMEMBRANE AMINO ACID TRANSPORTER FAMILY PROTEIN"/>
    <property type="match status" value="1"/>
</dbReference>
<dbReference type="AlphaFoldDB" id="A0A8H7SA01"/>
<dbReference type="EMBL" id="JAEPRB010000027">
    <property type="protein sequence ID" value="KAG2225512.1"/>
    <property type="molecule type" value="Genomic_DNA"/>
</dbReference>
<comment type="similarity">
    <text evidence="2">Belongs to the amino acid/polyamine transporter 2 family.</text>
</comment>
<keyword evidence="12" id="KW-1185">Reference proteome</keyword>
<keyword evidence="6 9" id="KW-1133">Transmembrane helix</keyword>
<keyword evidence="7 9" id="KW-0472">Membrane</keyword>
<evidence type="ECO:0000256" key="2">
    <source>
        <dbReference type="ARBA" id="ARBA00008066"/>
    </source>
</evidence>
<sequence length="453" mass="49704">MQQSEPEKTNSTPIPEPVPTPRSSKKEEEAYPDITIEESPSSESQLNEFGHGKGGVLTAYFNIVCVVAGTGTLGLPRAFADGGWLGILIMLLAYGMAVYSGIVLIRCLYYKPGKRLPDYKAIGTAAFGKFGYIIASILHFLNLFGCPALYLVLAGSNMHQLLQHTAGGLTQVIWTVIVGAFLLIPSLTQKTLHEVTLTSAVGAICTMIAVFVVVIQAPMDYYQHPERTVVHDGVIWTGFPTALATIAFSFGGNNTYPHVEHALRKPEQWKWAVAAGLSTCTLLYFLTAIPGYYSYGRDTQSPIYDSLPLGAGRTVATIVMTIHVILAIPIFTTSFSLEFERFSRADEERLGVWGAWLARAVIRTVTMMILVVLAVFVPFFSDFMSLIGALANCGLVFLLPILCYLRLTGWRNKKYYELLFCALTVFLGIIGCVFGTIDAIKALVHDFRTQSTH</sequence>
<feature type="transmembrane region" description="Helical" evidence="9">
    <location>
        <begin position="417"/>
        <end position="437"/>
    </location>
</feature>
<feature type="region of interest" description="Disordered" evidence="8">
    <location>
        <begin position="1"/>
        <end position="33"/>
    </location>
</feature>
<evidence type="ECO:0000256" key="5">
    <source>
        <dbReference type="ARBA" id="ARBA00022970"/>
    </source>
</evidence>